<comment type="subcellular location">
    <subcellularLocation>
        <location evidence="1">Mitochondrion</location>
    </subcellularLocation>
</comment>
<dbReference type="GO" id="GO:0006412">
    <property type="term" value="P:translation"/>
    <property type="evidence" value="ECO:0007669"/>
    <property type="project" value="InterPro"/>
</dbReference>
<name>A0A2H4QBX8_9TREE</name>
<protein>
    <recommendedName>
        <fullName evidence="6">Small ribosomal subunit protein uS3m</fullName>
    </recommendedName>
</protein>
<keyword evidence="5" id="KW-0687">Ribonucleoprotein</keyword>
<dbReference type="Pfam" id="PF05316">
    <property type="entry name" value="VAR1"/>
    <property type="match status" value="1"/>
</dbReference>
<dbReference type="InterPro" id="IPR007980">
    <property type="entry name" value="Ribosomal_uS3m_fun"/>
</dbReference>
<keyword evidence="3 7" id="KW-0689">Ribosomal protein</keyword>
<evidence type="ECO:0000256" key="3">
    <source>
        <dbReference type="ARBA" id="ARBA00022980"/>
    </source>
</evidence>
<evidence type="ECO:0000256" key="6">
    <source>
        <dbReference type="ARBA" id="ARBA00035157"/>
    </source>
</evidence>
<geneLocation type="mitochondrion" evidence="7"/>
<dbReference type="GO" id="GO:1990904">
    <property type="term" value="C:ribonucleoprotein complex"/>
    <property type="evidence" value="ECO:0007669"/>
    <property type="project" value="UniProtKB-KW"/>
</dbReference>
<reference evidence="7" key="1">
    <citation type="submission" date="2017-06" db="EMBL/GenBank/DDBJ databases">
        <title>Intra-specific comparison of mitochondrial genome in Tremella fuciformis suggests a gene evolution hypothesis that the N-terminal was replaced by exogenetic one.</title>
        <authorList>
            <person name="Deng Y."/>
            <person name="Ming R."/>
            <person name="Xie B."/>
        </authorList>
    </citation>
    <scope>NUCLEOTIDE SEQUENCE</scope>
    <source>
        <strain evidence="7">TF11</strain>
    </source>
</reference>
<sequence length="74" mass="8262">MTDSHLPSHIVGIKVRVSGRLMTERSQPRKTVQSVQVGSFSKNNLSLVDMASYNTKNKKGAFTVKVWISQRATK</sequence>
<evidence type="ECO:0000313" key="7">
    <source>
        <dbReference type="EMBL" id="ATX62067.1"/>
    </source>
</evidence>
<dbReference type="Gene3D" id="3.30.1140.32">
    <property type="entry name" value="Ribosomal protein S3, C-terminal domain"/>
    <property type="match status" value="1"/>
</dbReference>
<dbReference type="GO" id="GO:0003735">
    <property type="term" value="F:structural constituent of ribosome"/>
    <property type="evidence" value="ECO:0007669"/>
    <property type="project" value="InterPro"/>
</dbReference>
<comment type="similarity">
    <text evidence="2">Belongs to the universal ribosomal protein uS3 family.</text>
</comment>
<evidence type="ECO:0000256" key="1">
    <source>
        <dbReference type="ARBA" id="ARBA00004173"/>
    </source>
</evidence>
<evidence type="ECO:0000256" key="2">
    <source>
        <dbReference type="ARBA" id="ARBA00010761"/>
    </source>
</evidence>
<dbReference type="SUPFAM" id="SSF54821">
    <property type="entry name" value="Ribosomal protein S3 C-terminal domain"/>
    <property type="match status" value="1"/>
</dbReference>
<evidence type="ECO:0000256" key="5">
    <source>
        <dbReference type="ARBA" id="ARBA00023274"/>
    </source>
</evidence>
<gene>
    <name evidence="7" type="primary">rps3</name>
</gene>
<keyword evidence="4 7" id="KW-0496">Mitochondrion</keyword>
<dbReference type="EMBL" id="MF422654">
    <property type="protein sequence ID" value="ATX62067.1"/>
    <property type="molecule type" value="Genomic_DNA"/>
</dbReference>
<dbReference type="GO" id="GO:0005739">
    <property type="term" value="C:mitochondrion"/>
    <property type="evidence" value="ECO:0007669"/>
    <property type="project" value="UniProtKB-SubCell"/>
</dbReference>
<organism evidence="7">
    <name type="scientific">Tremella fuciformis</name>
    <dbReference type="NCBI Taxonomy" id="64657"/>
    <lineage>
        <taxon>Eukaryota</taxon>
        <taxon>Fungi</taxon>
        <taxon>Dikarya</taxon>
        <taxon>Basidiomycota</taxon>
        <taxon>Agaricomycotina</taxon>
        <taxon>Tremellomycetes</taxon>
        <taxon>Tremellales</taxon>
        <taxon>Tremellaceae</taxon>
        <taxon>Tremella</taxon>
    </lineage>
</organism>
<evidence type="ECO:0000256" key="4">
    <source>
        <dbReference type="ARBA" id="ARBA00023128"/>
    </source>
</evidence>
<dbReference type="InterPro" id="IPR036419">
    <property type="entry name" value="Ribosomal_S3_C_sf"/>
</dbReference>
<dbReference type="GO" id="GO:0005840">
    <property type="term" value="C:ribosome"/>
    <property type="evidence" value="ECO:0007669"/>
    <property type="project" value="UniProtKB-KW"/>
</dbReference>
<accession>A0A2H4QBX8</accession>
<dbReference type="AlphaFoldDB" id="A0A2H4QBX8"/>
<proteinExistence type="inferred from homology"/>